<comment type="caution">
    <text evidence="1">The sequence shown here is derived from an EMBL/GenBank/DDBJ whole genome shotgun (WGS) entry which is preliminary data.</text>
</comment>
<evidence type="ECO:0000313" key="2">
    <source>
        <dbReference type="Proteomes" id="UP001199816"/>
    </source>
</evidence>
<keyword evidence="2" id="KW-1185">Reference proteome</keyword>
<dbReference type="Gene3D" id="1.10.1470.10">
    <property type="entry name" value="YjbJ"/>
    <property type="match status" value="1"/>
</dbReference>
<evidence type="ECO:0000313" key="1">
    <source>
        <dbReference type="EMBL" id="MCD2422109.1"/>
    </source>
</evidence>
<reference evidence="1 2" key="1">
    <citation type="submission" date="2021-11" db="EMBL/GenBank/DDBJ databases">
        <title>Genomic of Niabella pedocola.</title>
        <authorList>
            <person name="Wu T."/>
        </authorList>
    </citation>
    <scope>NUCLEOTIDE SEQUENCE [LARGE SCALE GENOMIC DNA]</scope>
    <source>
        <strain evidence="1 2">JCM 31011</strain>
    </source>
</reference>
<dbReference type="Proteomes" id="UP001199816">
    <property type="component" value="Unassembled WGS sequence"/>
</dbReference>
<protein>
    <recommendedName>
        <fullName evidence="3">General stress protein CsbD</fullName>
    </recommendedName>
</protein>
<accession>A0ABS8PLX7</accession>
<organism evidence="1 2">
    <name type="scientific">Niabella pedocola</name>
    <dbReference type="NCBI Taxonomy" id="1752077"/>
    <lineage>
        <taxon>Bacteria</taxon>
        <taxon>Pseudomonadati</taxon>
        <taxon>Bacteroidota</taxon>
        <taxon>Chitinophagia</taxon>
        <taxon>Chitinophagales</taxon>
        <taxon>Chitinophagaceae</taxon>
        <taxon>Niabella</taxon>
    </lineage>
</organism>
<dbReference type="InterPro" id="IPR036629">
    <property type="entry name" value="YjbJ_sf"/>
</dbReference>
<sequence>MYTGKITSNENFKMIGDWTSQSKILKERYPLLADADLKFEKGKENDLLARVGTRLNKKRDEVVNILKKVQPSA</sequence>
<proteinExistence type="predicted"/>
<name>A0ABS8PLX7_9BACT</name>
<gene>
    <name evidence="1" type="ORF">LQ567_05000</name>
</gene>
<dbReference type="RefSeq" id="WP_231003012.1">
    <property type="nucleotide sequence ID" value="NZ_JAJNEC010000004.1"/>
</dbReference>
<dbReference type="EMBL" id="JAJNEC010000004">
    <property type="protein sequence ID" value="MCD2422109.1"/>
    <property type="molecule type" value="Genomic_DNA"/>
</dbReference>
<evidence type="ECO:0008006" key="3">
    <source>
        <dbReference type="Google" id="ProtNLM"/>
    </source>
</evidence>